<dbReference type="PROSITE" id="PS00156">
    <property type="entry name" value="OMPDECASE"/>
    <property type="match status" value="1"/>
</dbReference>
<dbReference type="SUPFAM" id="SSF51366">
    <property type="entry name" value="Ribulose-phoshate binding barrel"/>
    <property type="match status" value="1"/>
</dbReference>
<evidence type="ECO:0000259" key="8">
    <source>
        <dbReference type="SMART" id="SM00934"/>
    </source>
</evidence>
<dbReference type="InterPro" id="IPR018089">
    <property type="entry name" value="OMPdecase_AS"/>
</dbReference>
<dbReference type="NCBIfam" id="TIGR02127">
    <property type="entry name" value="pyrF_sub2"/>
    <property type="match status" value="1"/>
</dbReference>
<evidence type="ECO:0000256" key="5">
    <source>
        <dbReference type="ARBA" id="ARBA00023239"/>
    </source>
</evidence>
<name>A0A6I2EZI7_9MICO</name>
<feature type="domain" description="Orotidine 5'-phosphate decarboxylase" evidence="8">
    <location>
        <begin position="20"/>
        <end position="280"/>
    </location>
</feature>
<dbReference type="InterPro" id="IPR011060">
    <property type="entry name" value="RibuloseP-bd_barrel"/>
</dbReference>
<evidence type="ECO:0000256" key="4">
    <source>
        <dbReference type="ARBA" id="ARBA00022975"/>
    </source>
</evidence>
<dbReference type="SMART" id="SM00934">
    <property type="entry name" value="OMPdecase"/>
    <property type="match status" value="1"/>
</dbReference>
<dbReference type="CDD" id="cd04725">
    <property type="entry name" value="OMP_decarboxylase_like"/>
    <property type="match status" value="1"/>
</dbReference>
<dbReference type="GO" id="GO:0006207">
    <property type="term" value="P:'de novo' pyrimidine nucleobase biosynthetic process"/>
    <property type="evidence" value="ECO:0007669"/>
    <property type="project" value="InterPro"/>
</dbReference>
<dbReference type="GO" id="GO:0004590">
    <property type="term" value="F:orotidine-5'-phosphate decarboxylase activity"/>
    <property type="evidence" value="ECO:0007669"/>
    <property type="project" value="UniProtKB-UniRule"/>
</dbReference>
<keyword evidence="3" id="KW-0210">Decarboxylase</keyword>
<protein>
    <recommendedName>
        <fullName evidence="7">Orotidine-5'-phosphate decarboxylase</fullName>
        <ecNumber evidence="7">4.1.1.23</ecNumber>
    </recommendedName>
</protein>
<dbReference type="GO" id="GO:0044205">
    <property type="term" value="P:'de novo' UMP biosynthetic process"/>
    <property type="evidence" value="ECO:0007669"/>
    <property type="project" value="UniProtKB-UniPathway"/>
</dbReference>
<keyword evidence="10" id="KW-1185">Reference proteome</keyword>
<dbReference type="EC" id="4.1.1.23" evidence="7"/>
<evidence type="ECO:0000256" key="3">
    <source>
        <dbReference type="ARBA" id="ARBA00022793"/>
    </source>
</evidence>
<comment type="catalytic activity">
    <reaction evidence="6">
        <text>orotidine 5'-phosphate + H(+) = UMP + CO2</text>
        <dbReference type="Rhea" id="RHEA:11596"/>
        <dbReference type="ChEBI" id="CHEBI:15378"/>
        <dbReference type="ChEBI" id="CHEBI:16526"/>
        <dbReference type="ChEBI" id="CHEBI:57538"/>
        <dbReference type="ChEBI" id="CHEBI:57865"/>
        <dbReference type="EC" id="4.1.1.23"/>
    </reaction>
</comment>
<organism evidence="9 10">
    <name type="scientific">Agromyces agglutinans</name>
    <dbReference type="NCBI Taxonomy" id="2662258"/>
    <lineage>
        <taxon>Bacteria</taxon>
        <taxon>Bacillati</taxon>
        <taxon>Actinomycetota</taxon>
        <taxon>Actinomycetes</taxon>
        <taxon>Micrococcales</taxon>
        <taxon>Microbacteriaceae</taxon>
        <taxon>Agromyces</taxon>
    </lineage>
</organism>
<dbReference type="Pfam" id="PF00215">
    <property type="entry name" value="OMPdecase"/>
    <property type="match status" value="1"/>
</dbReference>
<dbReference type="UniPathway" id="UPA00070">
    <property type="reaction ID" value="UER00120"/>
</dbReference>
<dbReference type="PANTHER" id="PTHR43375:SF1">
    <property type="entry name" value="OROTIDINE 5'-PHOSPHATE DECARBOXYLASE"/>
    <property type="match status" value="1"/>
</dbReference>
<comment type="caution">
    <text evidence="9">The sequence shown here is derived from an EMBL/GenBank/DDBJ whole genome shotgun (WGS) entry which is preliminary data.</text>
</comment>
<comment type="similarity">
    <text evidence="2">Belongs to the OMP decarboxylase family. Type 2 subfamily.</text>
</comment>
<dbReference type="Gene3D" id="3.20.20.70">
    <property type="entry name" value="Aldolase class I"/>
    <property type="match status" value="1"/>
</dbReference>
<comment type="pathway">
    <text evidence="1">Pyrimidine metabolism; UMP biosynthesis via de novo pathway; UMP from orotate: step 2/2.</text>
</comment>
<dbReference type="RefSeq" id="WP_153683032.1">
    <property type="nucleotide sequence ID" value="NZ_WJIF01000001.1"/>
</dbReference>
<keyword evidence="4" id="KW-0665">Pyrimidine biosynthesis</keyword>
<dbReference type="PANTHER" id="PTHR43375">
    <property type="entry name" value="OROTIDINE 5'-PHOSPHATE DECARBOXYLASE"/>
    <property type="match status" value="1"/>
</dbReference>
<accession>A0A6I2EZI7</accession>
<evidence type="ECO:0000256" key="1">
    <source>
        <dbReference type="ARBA" id="ARBA00004861"/>
    </source>
</evidence>
<dbReference type="InterPro" id="IPR011995">
    <property type="entry name" value="OMPdecase_type-2"/>
</dbReference>
<evidence type="ECO:0000313" key="10">
    <source>
        <dbReference type="Proteomes" id="UP000431080"/>
    </source>
</evidence>
<dbReference type="InterPro" id="IPR013785">
    <property type="entry name" value="Aldolase_TIM"/>
</dbReference>
<proteinExistence type="inferred from homology"/>
<reference evidence="9 10" key="1">
    <citation type="submission" date="2019-10" db="EMBL/GenBank/DDBJ databases">
        <authorList>
            <person name="Nie G."/>
            <person name="Ming H."/>
            <person name="Yi B."/>
        </authorList>
    </citation>
    <scope>NUCLEOTIDE SEQUENCE [LARGE SCALE GENOMIC DNA]</scope>
    <source>
        <strain evidence="9 10">CFH 90414</strain>
    </source>
</reference>
<dbReference type="EMBL" id="WJIF01000001">
    <property type="protein sequence ID" value="MRG58545.1"/>
    <property type="molecule type" value="Genomic_DNA"/>
</dbReference>
<sequence>MTEVVPFGERLAAVFAAYGRLCVGIDPHAGLLDRWGLPDSAEGVREFGLRVVEAAADRAGIVKPQVAFFERHGAAGYLALERVLQEARDADLLVIGDVKRGDIGSTMAAYAEPWLTPGSTLEVDAITASPYLGLGSLEDTMRLAETNGKGVFVLAATSNPEATAIQRSVLQQSSRAGSSIAGAIVSGVAAWNAGRLEVSNSPMGTAGVVVGATVDLAASGIDRDVDPPRPGLAVLAPGFGAQGAEVKDLRTIFGGYSGGVIVSESRSILGAGPDGIAETIVRHVDEAVTAGA</sequence>
<evidence type="ECO:0000256" key="7">
    <source>
        <dbReference type="NCBIfam" id="TIGR02127"/>
    </source>
</evidence>
<dbReference type="InterPro" id="IPR001754">
    <property type="entry name" value="OMPdeCOase_dom"/>
</dbReference>
<evidence type="ECO:0000313" key="9">
    <source>
        <dbReference type="EMBL" id="MRG58545.1"/>
    </source>
</evidence>
<gene>
    <name evidence="9" type="primary">pyrF</name>
    <name evidence="9" type="ORF">GE115_01445</name>
</gene>
<keyword evidence="5 9" id="KW-0456">Lyase</keyword>
<evidence type="ECO:0000256" key="2">
    <source>
        <dbReference type="ARBA" id="ARBA00008847"/>
    </source>
</evidence>
<dbReference type="AlphaFoldDB" id="A0A6I2EZI7"/>
<evidence type="ECO:0000256" key="6">
    <source>
        <dbReference type="ARBA" id="ARBA00049157"/>
    </source>
</evidence>
<dbReference type="Proteomes" id="UP000431080">
    <property type="component" value="Unassembled WGS sequence"/>
</dbReference>